<feature type="transmembrane region" description="Helical" evidence="5">
    <location>
        <begin position="512"/>
        <end position="534"/>
    </location>
</feature>
<feature type="transmembrane region" description="Helical" evidence="5">
    <location>
        <begin position="30"/>
        <end position="49"/>
    </location>
</feature>
<feature type="transmembrane region" description="Helical" evidence="5">
    <location>
        <begin position="216"/>
        <end position="240"/>
    </location>
</feature>
<keyword evidence="5" id="KW-0874">Quinone</keyword>
<feature type="transmembrane region" description="Helical" evidence="5">
    <location>
        <begin position="102"/>
        <end position="121"/>
    </location>
</feature>
<dbReference type="InterPro" id="IPR010096">
    <property type="entry name" value="NADH-Q_OxRdtase_suN/2"/>
</dbReference>
<keyword evidence="3 5" id="KW-1133">Transmembrane helix</keyword>
<protein>
    <recommendedName>
        <fullName evidence="5">NADH-quinone oxidoreductase subunit N</fullName>
        <ecNumber evidence="5">7.1.1.-</ecNumber>
    </recommendedName>
    <alternativeName>
        <fullName evidence="5">NADH dehydrogenase I subunit N</fullName>
    </alternativeName>
    <alternativeName>
        <fullName evidence="5">NDH-1 subunit N</fullName>
    </alternativeName>
</protein>
<feature type="transmembrane region" description="Helical" evidence="5">
    <location>
        <begin position="475"/>
        <end position="500"/>
    </location>
</feature>
<reference evidence="8 9" key="1">
    <citation type="submission" date="2023-04" db="EMBL/GenBank/DDBJ databases">
        <title>Streptomyces chengmaiensis sp. nov. isolated from the stem of mangrove plant in Hainan.</title>
        <authorList>
            <person name="Huang X."/>
            <person name="Zhou S."/>
            <person name="Chu X."/>
            <person name="Xie Y."/>
            <person name="Lin Y."/>
        </authorList>
    </citation>
    <scope>NUCLEOTIDE SEQUENCE [LARGE SCALE GENOMIC DNA]</scope>
    <source>
        <strain evidence="8 9">HNM0663</strain>
    </source>
</reference>
<feature type="transmembrane region" description="Helical" evidence="5">
    <location>
        <begin position="341"/>
        <end position="360"/>
    </location>
</feature>
<comment type="subunit">
    <text evidence="5">NDH-1 is composed of 14 different subunits. Subunits NuoA, H, J, K, L, M, N constitute the membrane sector of the complex.</text>
</comment>
<keyword evidence="5" id="KW-0813">Transport</keyword>
<feature type="transmembrane region" description="Helical" evidence="5">
    <location>
        <begin position="308"/>
        <end position="329"/>
    </location>
</feature>
<feature type="transmembrane region" description="Helical" evidence="5">
    <location>
        <begin position="436"/>
        <end position="455"/>
    </location>
</feature>
<dbReference type="PANTHER" id="PTHR22773">
    <property type="entry name" value="NADH DEHYDROGENASE"/>
    <property type="match status" value="1"/>
</dbReference>
<dbReference type="NCBIfam" id="TIGR01770">
    <property type="entry name" value="NDH_I_N"/>
    <property type="match status" value="1"/>
</dbReference>
<comment type="function">
    <text evidence="5">NDH-1 shuttles electrons from NADH, via FMN and iron-sulfur (Fe-S) centers, to quinones in the respiratory chain. The immediate electron acceptor for the enzyme in this species is believed to be a menaquinone. Couples the redox reaction to proton translocation (for every two electrons transferred, four hydrogen ions are translocated across the cytoplasmic membrane), and thus conserves the redox energy in a proton gradient.</text>
</comment>
<feature type="domain" description="NADH:quinone oxidoreductase/Mrp antiporter transmembrane" evidence="7">
    <location>
        <begin position="180"/>
        <end position="486"/>
    </location>
</feature>
<sequence length="550" mass="57093">MSASAVHSLWTTAAQQPVDSIPAPHIEYSQLSPMLIVVGAAVLGVLVEVVVPRKARYHSQLFLSVTALAAAFAAVVGLAATGHGTTKVQIAAMGAIAVDGPALFLQGTILLASLAAVFTFAERRLDPRAHGKHVDSFVAQAGSVPGGEGEQAAVRAGFTTTEVYPLMLFAVTGMLVFPAANDLLTLFIALEVFSLPLYLLCALARRKRLMSQEAAVKYFLLGAFSSAFLLFGIALLYGYAGSVSYARIAEVVDGSVRAIDPALAQTMGNDALLLIGGAMLLMGLLFKVGAVPFHMWTPDVYQGAPTPVTGFMAAATKVAAFGALLRLLYVVLPGLNWDWRPVLWGVAIVTMLGGAIVAITQTDIKRLLAYSSIAHAGFILAGVIALTPDGISSVLFYLAAYSFVTIGAFAVVTLVRDAGGEATHLSKWAGLGRRSPLAAAVFAVFLLAFAGIPLTSGFAGKFAVFKAAAEGGAGALVVIGVIASAIAAFFYIRVIVLMFFSEPKPEGPTVAVPSPLTMTTIAVGVAVTLALGVAPQYFLDLAGQASGFVR</sequence>
<evidence type="ECO:0000256" key="1">
    <source>
        <dbReference type="ARBA" id="ARBA00004127"/>
    </source>
</evidence>
<dbReference type="RefSeq" id="WP_279930639.1">
    <property type="nucleotide sequence ID" value="NZ_JARWBG010000031.1"/>
</dbReference>
<name>A0ABT6HSP3_9ACTN</name>
<evidence type="ECO:0000259" key="7">
    <source>
        <dbReference type="Pfam" id="PF00361"/>
    </source>
</evidence>
<comment type="catalytic activity">
    <reaction evidence="5">
        <text>a quinone + NADH + 5 H(+)(in) = a quinol + NAD(+) + 4 H(+)(out)</text>
        <dbReference type="Rhea" id="RHEA:57888"/>
        <dbReference type="ChEBI" id="CHEBI:15378"/>
        <dbReference type="ChEBI" id="CHEBI:24646"/>
        <dbReference type="ChEBI" id="CHEBI:57540"/>
        <dbReference type="ChEBI" id="CHEBI:57945"/>
        <dbReference type="ChEBI" id="CHEBI:132124"/>
    </reaction>
</comment>
<comment type="caution">
    <text evidence="8">The sequence shown here is derived from an EMBL/GenBank/DDBJ whole genome shotgun (WGS) entry which is preliminary data.</text>
</comment>
<feature type="transmembrane region" description="Helical" evidence="5">
    <location>
        <begin position="61"/>
        <end position="82"/>
    </location>
</feature>
<evidence type="ECO:0000313" key="8">
    <source>
        <dbReference type="EMBL" id="MDH2391716.1"/>
    </source>
</evidence>
<comment type="subcellular location">
    <subcellularLocation>
        <location evidence="5">Cell membrane</location>
        <topology evidence="5">Multi-pass membrane protein</topology>
    </subcellularLocation>
    <subcellularLocation>
        <location evidence="1">Endomembrane system</location>
        <topology evidence="1">Multi-pass membrane protein</topology>
    </subcellularLocation>
    <subcellularLocation>
        <location evidence="6">Membrane</location>
        <topology evidence="6">Multi-pass membrane protein</topology>
    </subcellularLocation>
</comment>
<evidence type="ECO:0000256" key="3">
    <source>
        <dbReference type="ARBA" id="ARBA00022989"/>
    </source>
</evidence>
<evidence type="ECO:0000256" key="2">
    <source>
        <dbReference type="ARBA" id="ARBA00022692"/>
    </source>
</evidence>
<keyword evidence="5" id="KW-0520">NAD</keyword>
<keyword evidence="5" id="KW-1003">Cell membrane</keyword>
<keyword evidence="2 5" id="KW-0812">Transmembrane</keyword>
<organism evidence="8 9">
    <name type="scientific">Streptomyces chengmaiensis</name>
    <dbReference type="NCBI Taxonomy" id="3040919"/>
    <lineage>
        <taxon>Bacteria</taxon>
        <taxon>Bacillati</taxon>
        <taxon>Actinomycetota</taxon>
        <taxon>Actinomycetes</taxon>
        <taxon>Kitasatosporales</taxon>
        <taxon>Streptomycetaceae</taxon>
        <taxon>Streptomyces</taxon>
    </lineage>
</organism>
<dbReference type="Proteomes" id="UP001223144">
    <property type="component" value="Unassembled WGS sequence"/>
</dbReference>
<dbReference type="GO" id="GO:0050136">
    <property type="term" value="F:NADH dehydrogenase (quinone) (non-electrogenic) activity"/>
    <property type="evidence" value="ECO:0007669"/>
    <property type="project" value="UniProtKB-EC"/>
</dbReference>
<feature type="transmembrane region" description="Helical" evidence="5">
    <location>
        <begin position="271"/>
        <end position="296"/>
    </location>
</feature>
<dbReference type="NCBIfam" id="NF004441">
    <property type="entry name" value="PRK05777.1-4"/>
    <property type="match status" value="1"/>
</dbReference>
<dbReference type="EMBL" id="JARWBG010000031">
    <property type="protein sequence ID" value="MDH2391716.1"/>
    <property type="molecule type" value="Genomic_DNA"/>
</dbReference>
<feature type="transmembrane region" description="Helical" evidence="5">
    <location>
        <begin position="394"/>
        <end position="415"/>
    </location>
</feature>
<evidence type="ECO:0000256" key="4">
    <source>
        <dbReference type="ARBA" id="ARBA00023136"/>
    </source>
</evidence>
<evidence type="ECO:0000256" key="6">
    <source>
        <dbReference type="RuleBase" id="RU000320"/>
    </source>
</evidence>
<feature type="transmembrane region" description="Helical" evidence="5">
    <location>
        <begin position="367"/>
        <end position="388"/>
    </location>
</feature>
<keyword evidence="9" id="KW-1185">Reference proteome</keyword>
<proteinExistence type="inferred from homology"/>
<evidence type="ECO:0000313" key="9">
    <source>
        <dbReference type="Proteomes" id="UP001223144"/>
    </source>
</evidence>
<keyword evidence="8" id="KW-0560">Oxidoreductase</keyword>
<dbReference type="InterPro" id="IPR001750">
    <property type="entry name" value="ND/Mrp_TM"/>
</dbReference>
<accession>A0ABT6HSP3</accession>
<keyword evidence="4 5" id="KW-0472">Membrane</keyword>
<evidence type="ECO:0000256" key="5">
    <source>
        <dbReference type="HAMAP-Rule" id="MF_00445"/>
    </source>
</evidence>
<keyword evidence="5" id="KW-1278">Translocase</keyword>
<comment type="similarity">
    <text evidence="5">Belongs to the complex I subunit 2 family.</text>
</comment>
<gene>
    <name evidence="5 8" type="primary">nuoN</name>
    <name evidence="8" type="ORF">QCN29_23640</name>
</gene>
<dbReference type="EC" id="7.1.1.-" evidence="5"/>
<dbReference type="HAMAP" id="MF_00445">
    <property type="entry name" value="NDH1_NuoN_1"/>
    <property type="match status" value="1"/>
</dbReference>
<feature type="transmembrane region" description="Helical" evidence="5">
    <location>
        <begin position="186"/>
        <end position="204"/>
    </location>
</feature>
<feature type="transmembrane region" description="Helical" evidence="5">
    <location>
        <begin position="163"/>
        <end position="180"/>
    </location>
</feature>
<dbReference type="Pfam" id="PF00361">
    <property type="entry name" value="Proton_antipo_M"/>
    <property type="match status" value="1"/>
</dbReference>